<sequence>MADIAAKREARRKRILENSESRLRRITSVYQDRETDNKPKHNLNLGNSVPVLNTYDVFATHNEVDGEEEDNEIEFLNKAAGFKEVEDSPVKNVTRFKRKWIVALIAVAFKILLVLSKKIDILDIESLEVRPEIIKNKQSKTIYKANNLHSKTICSKVCNCIRGCCN</sequence>
<dbReference type="EMBL" id="JASPKY010000280">
    <property type="protein sequence ID" value="KAK9711432.1"/>
    <property type="molecule type" value="Genomic_DNA"/>
</dbReference>
<comment type="caution">
    <text evidence="1">The sequence shown here is derived from an EMBL/GenBank/DDBJ whole genome shotgun (WGS) entry which is preliminary data.</text>
</comment>
<reference evidence="1 2" key="1">
    <citation type="journal article" date="2024" name="BMC Genomics">
        <title>De novo assembly and annotation of Popillia japonica's genome with initial clues to its potential as an invasive pest.</title>
        <authorList>
            <person name="Cucini C."/>
            <person name="Boschi S."/>
            <person name="Funari R."/>
            <person name="Cardaioli E."/>
            <person name="Iannotti N."/>
            <person name="Marturano G."/>
            <person name="Paoli F."/>
            <person name="Bruttini M."/>
            <person name="Carapelli A."/>
            <person name="Frati F."/>
            <person name="Nardi F."/>
        </authorList>
    </citation>
    <scope>NUCLEOTIDE SEQUENCE [LARGE SCALE GENOMIC DNA]</scope>
    <source>
        <strain evidence="1">DMR45628</strain>
    </source>
</reference>
<name>A0AAW1K1K7_POPJA</name>
<proteinExistence type="predicted"/>
<organism evidence="1 2">
    <name type="scientific">Popillia japonica</name>
    <name type="common">Japanese beetle</name>
    <dbReference type="NCBI Taxonomy" id="7064"/>
    <lineage>
        <taxon>Eukaryota</taxon>
        <taxon>Metazoa</taxon>
        <taxon>Ecdysozoa</taxon>
        <taxon>Arthropoda</taxon>
        <taxon>Hexapoda</taxon>
        <taxon>Insecta</taxon>
        <taxon>Pterygota</taxon>
        <taxon>Neoptera</taxon>
        <taxon>Endopterygota</taxon>
        <taxon>Coleoptera</taxon>
        <taxon>Polyphaga</taxon>
        <taxon>Scarabaeiformia</taxon>
        <taxon>Scarabaeidae</taxon>
        <taxon>Rutelinae</taxon>
        <taxon>Popillia</taxon>
    </lineage>
</organism>
<dbReference type="AlphaFoldDB" id="A0AAW1K1K7"/>
<gene>
    <name evidence="1" type="ORF">QE152_g25457</name>
</gene>
<evidence type="ECO:0000313" key="1">
    <source>
        <dbReference type="EMBL" id="KAK9711432.1"/>
    </source>
</evidence>
<dbReference type="Proteomes" id="UP001458880">
    <property type="component" value="Unassembled WGS sequence"/>
</dbReference>
<protein>
    <submittedName>
        <fullName evidence="1">Uncharacterized protein</fullName>
    </submittedName>
</protein>
<accession>A0AAW1K1K7</accession>
<keyword evidence="2" id="KW-1185">Reference proteome</keyword>
<evidence type="ECO:0000313" key="2">
    <source>
        <dbReference type="Proteomes" id="UP001458880"/>
    </source>
</evidence>